<reference evidence="8" key="1">
    <citation type="submission" date="2021-04" db="EMBL/GenBank/DDBJ databases">
        <title>Genomic features of Candidatus Phytoplasma meliae isolate ChTYXIII (1SrXIII-G).</title>
        <authorList>
            <person name="Fernandez F.D."/>
            <person name="Conci L.R."/>
        </authorList>
    </citation>
    <scope>NUCLEOTIDE SEQUENCE [LARGE SCALE GENOMIC DNA]</scope>
    <source>
        <strain evidence="8">ChTYXIII-Mo</strain>
    </source>
</reference>
<dbReference type="PIRSF" id="PIRSF005917">
    <property type="entry name" value="MTase_YraL"/>
    <property type="match status" value="1"/>
</dbReference>
<evidence type="ECO:0000256" key="3">
    <source>
        <dbReference type="ARBA" id="ARBA00022603"/>
    </source>
</evidence>
<feature type="domain" description="Tetrapyrrole methylase" evidence="7">
    <location>
        <begin position="14"/>
        <end position="212"/>
    </location>
</feature>
<keyword evidence="3 6" id="KW-0489">Methyltransferase</keyword>
<keyword evidence="2 6" id="KW-0698">rRNA processing</keyword>
<dbReference type="EMBL" id="JACAOD020000001">
    <property type="protein sequence ID" value="MBP5835682.1"/>
    <property type="molecule type" value="Genomic_DNA"/>
</dbReference>
<keyword evidence="9" id="KW-1185">Reference proteome</keyword>
<dbReference type="EC" id="2.1.1.198" evidence="6"/>
<evidence type="ECO:0000256" key="1">
    <source>
        <dbReference type="ARBA" id="ARBA00022490"/>
    </source>
</evidence>
<dbReference type="InterPro" id="IPR018063">
    <property type="entry name" value="SAM_MeTrfase_RsmI_CS"/>
</dbReference>
<sequence length="281" mass="32201">MLFHQKSFFNNKTTLYLVATPIGNLADITLRALTTLKEVFLILAEDTRTAKKLLQFYQIEKPLLSYYEYNQKKRLPRILELLSQGKSLALVSDAGTPLISDPGFSLVQIVQQHGFNVVAIPGVSAFLTAFVTANLSTPFIFLSFLSRFTQTIKKELLKYQYAPETLIIYESPHRIQKTLLLIYQLYGNRKVSLARELTKKFETIINGDLASLLKEPLIIKGEYVLLVEGNQNPCQHLLLLSVTEHVLFYLKLGFNQKDALLKVAQDRKTTKKEIYRQYHNN</sequence>
<dbReference type="GO" id="GO:0032259">
    <property type="term" value="P:methylation"/>
    <property type="evidence" value="ECO:0007669"/>
    <property type="project" value="UniProtKB-KW"/>
</dbReference>
<dbReference type="InterPro" id="IPR014777">
    <property type="entry name" value="4pyrrole_Mease_sub1"/>
</dbReference>
<dbReference type="SUPFAM" id="SSF53790">
    <property type="entry name" value="Tetrapyrrole methylase"/>
    <property type="match status" value="1"/>
</dbReference>
<organism evidence="8 9">
    <name type="scientific">Candidatus Phytoplasma meliae</name>
    <dbReference type="NCBI Taxonomy" id="1848402"/>
    <lineage>
        <taxon>Bacteria</taxon>
        <taxon>Bacillati</taxon>
        <taxon>Mycoplasmatota</taxon>
        <taxon>Mollicutes</taxon>
        <taxon>Acholeplasmatales</taxon>
        <taxon>Acholeplasmataceae</taxon>
        <taxon>Candidatus Phytoplasma</taxon>
        <taxon>16SrXIII (Mexican periwinkle virescence group)</taxon>
    </lineage>
</organism>
<dbReference type="RefSeq" id="WP_203551947.1">
    <property type="nucleotide sequence ID" value="NZ_JACAOD020000001.1"/>
</dbReference>
<dbReference type="InterPro" id="IPR008189">
    <property type="entry name" value="rRNA_ssu_MeTfrase_I"/>
</dbReference>
<evidence type="ECO:0000256" key="4">
    <source>
        <dbReference type="ARBA" id="ARBA00022679"/>
    </source>
</evidence>
<accession>A0ABS5CXH9</accession>
<dbReference type="HAMAP" id="MF_01877">
    <property type="entry name" value="16SrRNA_methyltr_I"/>
    <property type="match status" value="1"/>
</dbReference>
<evidence type="ECO:0000256" key="2">
    <source>
        <dbReference type="ARBA" id="ARBA00022552"/>
    </source>
</evidence>
<evidence type="ECO:0000256" key="5">
    <source>
        <dbReference type="ARBA" id="ARBA00022691"/>
    </source>
</evidence>
<comment type="catalytic activity">
    <reaction evidence="6">
        <text>cytidine(1402) in 16S rRNA + S-adenosyl-L-methionine = 2'-O-methylcytidine(1402) in 16S rRNA + S-adenosyl-L-homocysteine + H(+)</text>
        <dbReference type="Rhea" id="RHEA:42924"/>
        <dbReference type="Rhea" id="RHEA-COMP:10285"/>
        <dbReference type="Rhea" id="RHEA-COMP:10286"/>
        <dbReference type="ChEBI" id="CHEBI:15378"/>
        <dbReference type="ChEBI" id="CHEBI:57856"/>
        <dbReference type="ChEBI" id="CHEBI:59789"/>
        <dbReference type="ChEBI" id="CHEBI:74495"/>
        <dbReference type="ChEBI" id="CHEBI:82748"/>
        <dbReference type="EC" id="2.1.1.198"/>
    </reaction>
</comment>
<dbReference type="CDD" id="cd11648">
    <property type="entry name" value="RsmI"/>
    <property type="match status" value="1"/>
</dbReference>
<dbReference type="NCBIfam" id="TIGR00096">
    <property type="entry name" value="16S rRNA (cytidine(1402)-2'-O)-methyltransferase"/>
    <property type="match status" value="1"/>
</dbReference>
<dbReference type="Gene3D" id="3.30.950.10">
    <property type="entry name" value="Methyltransferase, Cobalt-precorrin-4 Transmethylase, Domain 2"/>
    <property type="match status" value="1"/>
</dbReference>
<dbReference type="InterPro" id="IPR000878">
    <property type="entry name" value="4pyrrol_Mease"/>
</dbReference>
<keyword evidence="5 6" id="KW-0949">S-adenosyl-L-methionine</keyword>
<comment type="similarity">
    <text evidence="6">Belongs to the methyltransferase superfamily. RsmI family.</text>
</comment>
<evidence type="ECO:0000313" key="8">
    <source>
        <dbReference type="EMBL" id="MBP5835682.1"/>
    </source>
</evidence>
<dbReference type="InterPro" id="IPR014776">
    <property type="entry name" value="4pyrrole_Mease_sub2"/>
</dbReference>
<dbReference type="Proteomes" id="UP001195571">
    <property type="component" value="Unassembled WGS sequence"/>
</dbReference>
<comment type="function">
    <text evidence="6">Catalyzes the 2'-O-methylation of the ribose of cytidine 1402 (C1402) in 16S rRNA.</text>
</comment>
<evidence type="ECO:0000256" key="6">
    <source>
        <dbReference type="HAMAP-Rule" id="MF_01877"/>
    </source>
</evidence>
<dbReference type="Gene3D" id="3.40.1010.10">
    <property type="entry name" value="Cobalt-precorrin-4 Transmethylase, Domain 1"/>
    <property type="match status" value="1"/>
</dbReference>
<dbReference type="PROSITE" id="PS01296">
    <property type="entry name" value="RSMI"/>
    <property type="match status" value="1"/>
</dbReference>
<dbReference type="InterPro" id="IPR035996">
    <property type="entry name" value="4pyrrol_Methylase_sf"/>
</dbReference>
<evidence type="ECO:0000259" key="7">
    <source>
        <dbReference type="Pfam" id="PF00590"/>
    </source>
</evidence>
<dbReference type="GO" id="GO:0008168">
    <property type="term" value="F:methyltransferase activity"/>
    <property type="evidence" value="ECO:0007669"/>
    <property type="project" value="UniProtKB-KW"/>
</dbReference>
<dbReference type="PANTHER" id="PTHR46111">
    <property type="entry name" value="RIBOSOMAL RNA SMALL SUBUNIT METHYLTRANSFERASE I"/>
    <property type="match status" value="1"/>
</dbReference>
<proteinExistence type="inferred from homology"/>
<comment type="subcellular location">
    <subcellularLocation>
        <location evidence="6">Cytoplasm</location>
    </subcellularLocation>
</comment>
<gene>
    <name evidence="6 8" type="primary">rsmI</name>
    <name evidence="8" type="ORF">CHTY_000260</name>
</gene>
<name>A0ABS5CXH9_9MOLU</name>
<evidence type="ECO:0000313" key="9">
    <source>
        <dbReference type="Proteomes" id="UP001195571"/>
    </source>
</evidence>
<dbReference type="PANTHER" id="PTHR46111:SF1">
    <property type="entry name" value="RIBOSOMAL RNA SMALL SUBUNIT METHYLTRANSFERASE I"/>
    <property type="match status" value="1"/>
</dbReference>
<protein>
    <recommendedName>
        <fullName evidence="6">Ribosomal RNA small subunit methyltransferase I</fullName>
        <ecNumber evidence="6">2.1.1.198</ecNumber>
    </recommendedName>
    <alternativeName>
        <fullName evidence="6">16S rRNA 2'-O-ribose C1402 methyltransferase</fullName>
    </alternativeName>
    <alternativeName>
        <fullName evidence="6">rRNA (cytidine-2'-O-)-methyltransferase RsmI</fullName>
    </alternativeName>
</protein>
<keyword evidence="4 6" id="KW-0808">Transferase</keyword>
<keyword evidence="1 6" id="KW-0963">Cytoplasm</keyword>
<comment type="caution">
    <text evidence="8">The sequence shown here is derived from an EMBL/GenBank/DDBJ whole genome shotgun (WGS) entry which is preliminary data.</text>
</comment>
<dbReference type="Pfam" id="PF00590">
    <property type="entry name" value="TP_methylase"/>
    <property type="match status" value="1"/>
</dbReference>